<protein>
    <submittedName>
        <fullName evidence="1">Uncharacterized protein</fullName>
    </submittedName>
</protein>
<dbReference type="Proteomes" id="UP000307720">
    <property type="component" value="Unassembled WGS sequence"/>
</dbReference>
<organism evidence="1 2">
    <name type="scientific">Hominisplanchenecus murintestinalis</name>
    <dbReference type="NCBI Taxonomy" id="2941517"/>
    <lineage>
        <taxon>Bacteria</taxon>
        <taxon>Bacillati</taxon>
        <taxon>Bacillota</taxon>
        <taxon>Clostridia</taxon>
        <taxon>Lachnospirales</taxon>
        <taxon>Lachnospiraceae</taxon>
        <taxon>Hominisplanchenecus</taxon>
    </lineage>
</organism>
<evidence type="ECO:0000313" key="2">
    <source>
        <dbReference type="Proteomes" id="UP000307720"/>
    </source>
</evidence>
<sequence length="820" mass="92927">MGLFSDGFQELKKASEPLYKAPKSVQETIEIMKVAENGIFEVGKVRGTNFSRYSKCYRFSDINYTTTNEEEQIDIFERYCKFLNSMDCAFKITVNNKNRDMGQLRDYILLPYQYDAYDKFRKIYNDIIEEKIREGRQGTLQERYLTITVERKNFEEAKAQFATIEATVHKAFGELGAEIVALSGNERLKVLHDFYHLGNEADFEFDIKHAKKVGSDFKNDLCNGMVKYYPDHIEDEGKFCRALFIKKYPSSLSDRFLNEITSLPVHCITSIDVVPIPKDITTRVLQKKYLGIESDIIKQQRVRNKNNDFSSEISYAKRTEKKEIEGIMDDVRENDQCLFYVAVTIIIVAESKEELESITETVETIGKRNSVSIDTHFLKQREALNTALPIGVRQVETMRSMLTQSVAVLLPFNVQEMNDMGGIYYGINQISKNVNVGNRKKLLNGNGFVFGVPGSGKSFFCKQGMGQVFLNTNDDVIVIDPMNEYFDIAKTFGGAIVNMSAYTKNYVNPLDADLAHTNEKGIRDVIADKSEFMLGICDQLLGSTLNQKHHSIIDRCVRELYMRAFKTRKVPLMTDFYHILKSQTEMEAQELALCLELFVEGSLNIFNHHTNVDEDNRFTVYGIQDLGTQLAPVAMLVMMEAIQSRIIENGKKGRATWLYVDECHVLLNSEYSATYLQQLWKKVRKQGGLCTGISQNVTDLLQNYIASTLISNSEFITLLKQSNIDSAKLAEVIGVSDAQLRFVSNAPSGTGLIKCGTTVIPFDNTIGKDTDLYKLYNTNIHEKIAMGRAGSACQAEDYETDGEDEIADGSAAQGNSWLIY</sequence>
<gene>
    <name evidence="1" type="ORF">E5357_07705</name>
</gene>
<evidence type="ECO:0000313" key="1">
    <source>
        <dbReference type="EMBL" id="TGX98839.1"/>
    </source>
</evidence>
<keyword evidence="2" id="KW-1185">Reference proteome</keyword>
<name>A0AC61QZX4_9FIRM</name>
<dbReference type="EMBL" id="SRZB01000013">
    <property type="protein sequence ID" value="TGX98839.1"/>
    <property type="molecule type" value="Genomic_DNA"/>
</dbReference>
<reference evidence="1" key="1">
    <citation type="submission" date="2019-04" db="EMBL/GenBank/DDBJ databases">
        <title>Microbes associate with the intestines of laboratory mice.</title>
        <authorList>
            <person name="Navarre W."/>
            <person name="Wong E."/>
            <person name="Huang K."/>
            <person name="Tropini C."/>
            <person name="Ng K."/>
            <person name="Yu B."/>
        </authorList>
    </citation>
    <scope>NUCLEOTIDE SEQUENCE</scope>
    <source>
        <strain evidence="1">NM72_1-8</strain>
    </source>
</reference>
<comment type="caution">
    <text evidence="1">The sequence shown here is derived from an EMBL/GenBank/DDBJ whole genome shotgun (WGS) entry which is preliminary data.</text>
</comment>
<accession>A0AC61QZX4</accession>
<proteinExistence type="predicted"/>